<accession>A0AAV3T7Y6</accession>
<keyword evidence="4" id="KW-1185">Reference proteome</keyword>
<comment type="caution">
    <text evidence="3">The sequence shown here is derived from an EMBL/GenBank/DDBJ whole genome shotgun (WGS) entry which is preliminary data.</text>
</comment>
<dbReference type="Pfam" id="PF02624">
    <property type="entry name" value="YcaO"/>
    <property type="match status" value="1"/>
</dbReference>
<dbReference type="Proteomes" id="UP001500420">
    <property type="component" value="Unassembled WGS sequence"/>
</dbReference>
<dbReference type="Gene3D" id="3.30.1330.230">
    <property type="match status" value="1"/>
</dbReference>
<dbReference type="PANTHER" id="PTHR37809">
    <property type="entry name" value="RIBOSOMAL PROTEIN S12 METHYLTHIOTRANSFERASE ACCESSORY FACTOR YCAO"/>
    <property type="match status" value="1"/>
</dbReference>
<organism evidence="3 4">
    <name type="scientific">Natronoarchaeum mannanilyticum</name>
    <dbReference type="NCBI Taxonomy" id="926360"/>
    <lineage>
        <taxon>Archaea</taxon>
        <taxon>Methanobacteriati</taxon>
        <taxon>Methanobacteriota</taxon>
        <taxon>Stenosarchaea group</taxon>
        <taxon>Halobacteria</taxon>
        <taxon>Halobacteriales</taxon>
        <taxon>Natronoarchaeaceae</taxon>
    </lineage>
</organism>
<feature type="domain" description="YcaO" evidence="2">
    <location>
        <begin position="235"/>
        <end position="572"/>
    </location>
</feature>
<dbReference type="InterPro" id="IPR003776">
    <property type="entry name" value="YcaO-like_dom"/>
</dbReference>
<gene>
    <name evidence="3" type="ORF">GCM10009020_15950</name>
</gene>
<evidence type="ECO:0000313" key="3">
    <source>
        <dbReference type="EMBL" id="GAA0670546.1"/>
    </source>
</evidence>
<feature type="region of interest" description="Disordered" evidence="1">
    <location>
        <begin position="552"/>
        <end position="572"/>
    </location>
</feature>
<reference evidence="3 4" key="1">
    <citation type="journal article" date="2019" name="Int. J. Syst. Evol. Microbiol.">
        <title>The Global Catalogue of Microorganisms (GCM) 10K type strain sequencing project: providing services to taxonomists for standard genome sequencing and annotation.</title>
        <authorList>
            <consortium name="The Broad Institute Genomics Platform"/>
            <consortium name="The Broad Institute Genome Sequencing Center for Infectious Disease"/>
            <person name="Wu L."/>
            <person name="Ma J."/>
        </authorList>
    </citation>
    <scope>NUCLEOTIDE SEQUENCE [LARGE SCALE GENOMIC DNA]</scope>
    <source>
        <strain evidence="3 4">JCM 16328</strain>
    </source>
</reference>
<dbReference type="EMBL" id="BAAADV010000002">
    <property type="protein sequence ID" value="GAA0670546.1"/>
    <property type="molecule type" value="Genomic_DNA"/>
</dbReference>
<dbReference type="PROSITE" id="PS51664">
    <property type="entry name" value="YCAO"/>
    <property type="match status" value="1"/>
</dbReference>
<protein>
    <submittedName>
        <fullName evidence="3">YcaO-like family protein</fullName>
    </submittedName>
</protein>
<dbReference type="AlphaFoldDB" id="A0AAV3T7Y6"/>
<proteinExistence type="predicted"/>
<sequence length="572" mass="59509">MDVAIVGSGPAVDAVEAALGDVDVRARSASAGEIGAADVAVVCDLAGAETFERANEAALAGGTPWLSIEVGGVGGRGVDELDAAVAGYAPSTGCHDCLRARVAANAEDEPVEPSADRSAVRMAGAVAGRELVALLSGEESSLLGGVVEVPHSRREFLPVPDCECAETSPDRTLDRDYESLPVEDALTRAERALDERVGIVRSIGEIESFPAPYYLAQLAATDGFSDASAPAQAAGVDDDWNPAFMKALGEALERYGAAVYRTDDFENAPPGDLDDAVPPAAFVLPDGADADSAGSFPWIEGEELATGDAAKLPAEKAVFPPPERRFGPSITTGLGLGASTVQALLSGLYEVIERDATMLAWYSTFEPLELSVEDEGFDALARRAAGEGLSVTPLLVTQDVDVPVVAVAVHREGEWPRFAVGSDADLDPVAAARGALAEALQNWMELRSMGADEAADQSGAIGAYAEFPAEAEAFLDAGGPVPADSVGPDDPPTGTAELDAVVERASDAGLTPYGVRLTPRDLDRIGFEVVRALAPSAQPLFTGDPVFGERARSVPDDLGFEPRLDRRMHPYP</sequence>
<dbReference type="Gene3D" id="3.40.50.720">
    <property type="entry name" value="NAD(P)-binding Rossmann-like Domain"/>
    <property type="match status" value="1"/>
</dbReference>
<evidence type="ECO:0000313" key="4">
    <source>
        <dbReference type="Proteomes" id="UP001500420"/>
    </source>
</evidence>
<dbReference type="RefSeq" id="WP_343773457.1">
    <property type="nucleotide sequence ID" value="NZ_BAAADV010000002.1"/>
</dbReference>
<evidence type="ECO:0000259" key="2">
    <source>
        <dbReference type="PROSITE" id="PS51664"/>
    </source>
</evidence>
<name>A0AAV3T7Y6_9EURY</name>
<dbReference type="PANTHER" id="PTHR37809:SF1">
    <property type="entry name" value="RIBOSOMAL PROTEIN S12 METHYLTHIOTRANSFERASE ACCESSORY FACTOR YCAO"/>
    <property type="match status" value="1"/>
</dbReference>
<evidence type="ECO:0000256" key="1">
    <source>
        <dbReference type="SAM" id="MobiDB-lite"/>
    </source>
</evidence>